<evidence type="ECO:0000313" key="3">
    <source>
        <dbReference type="Proteomes" id="UP000019402"/>
    </source>
</evidence>
<reference evidence="2 3" key="1">
    <citation type="journal article" date="2014" name="Genome Announc.">
        <title>Draft Genome Sequence of Cytophaga fermentans JCM 21142T, a Facultative Anaerobe Isolated from Marine Mud.</title>
        <authorList>
            <person name="Starns D."/>
            <person name="Oshima K."/>
            <person name="Suda W."/>
            <person name="Iino T."/>
            <person name="Yuki M."/>
            <person name="Inoue J."/>
            <person name="Kitamura K."/>
            <person name="Iida T."/>
            <person name="Darby A."/>
            <person name="Hattori M."/>
            <person name="Ohkuma M."/>
        </authorList>
    </citation>
    <scope>NUCLEOTIDE SEQUENCE [LARGE SCALE GENOMIC DNA]</scope>
    <source>
        <strain evidence="2 3">JCM 21142</strain>
    </source>
</reference>
<organism evidence="2 3">
    <name type="scientific">Saccharicrinis fermentans DSM 9555 = JCM 21142</name>
    <dbReference type="NCBI Taxonomy" id="869213"/>
    <lineage>
        <taxon>Bacteria</taxon>
        <taxon>Pseudomonadati</taxon>
        <taxon>Bacteroidota</taxon>
        <taxon>Bacteroidia</taxon>
        <taxon>Marinilabiliales</taxon>
        <taxon>Marinilabiliaceae</taxon>
        <taxon>Saccharicrinis</taxon>
    </lineage>
</organism>
<dbReference type="RefSeq" id="WP_027470645.1">
    <property type="nucleotide sequence ID" value="NZ_BAMD01000044.1"/>
</dbReference>
<name>W7Y0H0_9BACT</name>
<keyword evidence="3" id="KW-1185">Reference proteome</keyword>
<evidence type="ECO:0000256" key="1">
    <source>
        <dbReference type="SAM" id="MobiDB-lite"/>
    </source>
</evidence>
<accession>W7Y0H0</accession>
<feature type="region of interest" description="Disordered" evidence="1">
    <location>
        <begin position="1"/>
        <end position="33"/>
    </location>
</feature>
<dbReference type="EMBL" id="BAMD01000044">
    <property type="protein sequence ID" value="GAF04415.1"/>
    <property type="molecule type" value="Genomic_DNA"/>
</dbReference>
<sequence>MKSKQNFSKKSNKRSAYHEFDDRKGLKPVKSKSGKVSKKISIYDAMDDDFDNLDFDNSDFYIDQDYVLEDDDDEY</sequence>
<dbReference type="AlphaFoldDB" id="W7Y0H0"/>
<comment type="caution">
    <text evidence="2">The sequence shown here is derived from an EMBL/GenBank/DDBJ whole genome shotgun (WGS) entry which is preliminary data.</text>
</comment>
<protein>
    <submittedName>
        <fullName evidence="2">Uncharacterized protein</fullName>
    </submittedName>
</protein>
<gene>
    <name evidence="2" type="ORF">JCM21142_83119</name>
</gene>
<evidence type="ECO:0000313" key="2">
    <source>
        <dbReference type="EMBL" id="GAF04415.1"/>
    </source>
</evidence>
<dbReference type="Proteomes" id="UP000019402">
    <property type="component" value="Unassembled WGS sequence"/>
</dbReference>
<proteinExistence type="predicted"/>
<feature type="compositionally biased region" description="Basic and acidic residues" evidence="1">
    <location>
        <begin position="16"/>
        <end position="25"/>
    </location>
</feature>